<evidence type="ECO:0000313" key="2">
    <source>
        <dbReference type="EMBL" id="ORZ03691.1"/>
    </source>
</evidence>
<reference evidence="2 3" key="1">
    <citation type="submission" date="2016-07" db="EMBL/GenBank/DDBJ databases">
        <title>Pervasive Adenine N6-methylation of Active Genes in Fungi.</title>
        <authorList>
            <consortium name="DOE Joint Genome Institute"/>
            <person name="Mondo S.J."/>
            <person name="Dannebaum R.O."/>
            <person name="Kuo R.C."/>
            <person name="Labutti K."/>
            <person name="Haridas S."/>
            <person name="Kuo A."/>
            <person name="Salamov A."/>
            <person name="Ahrendt S.R."/>
            <person name="Lipzen A."/>
            <person name="Sullivan W."/>
            <person name="Andreopoulos W.B."/>
            <person name="Clum A."/>
            <person name="Lindquist E."/>
            <person name="Daum C."/>
            <person name="Ramamoorthy G.K."/>
            <person name="Gryganskyi A."/>
            <person name="Culley D."/>
            <person name="Magnuson J.K."/>
            <person name="James T.Y."/>
            <person name="O'Malley M.A."/>
            <person name="Stajich J.E."/>
            <person name="Spatafora J.W."/>
            <person name="Visel A."/>
            <person name="Grigoriev I.V."/>
        </authorList>
    </citation>
    <scope>NUCLEOTIDE SEQUENCE [LARGE SCALE GENOMIC DNA]</scope>
    <source>
        <strain evidence="2 3">NRRL 2496</strain>
    </source>
</reference>
<feature type="region of interest" description="Disordered" evidence="1">
    <location>
        <begin position="282"/>
        <end position="331"/>
    </location>
</feature>
<accession>A0A1X2HVZ9</accession>
<feature type="compositionally biased region" description="Pro residues" evidence="1">
    <location>
        <begin position="317"/>
        <end position="331"/>
    </location>
</feature>
<evidence type="ECO:0000256" key="1">
    <source>
        <dbReference type="SAM" id="MobiDB-lite"/>
    </source>
</evidence>
<gene>
    <name evidence="2" type="ORF">BCR43DRAFT_483796</name>
</gene>
<dbReference type="InParanoid" id="A0A1X2HVZ9"/>
<protein>
    <submittedName>
        <fullName evidence="2">Uncharacterized protein</fullName>
    </submittedName>
</protein>
<dbReference type="Proteomes" id="UP000242180">
    <property type="component" value="Unassembled WGS sequence"/>
</dbReference>
<feature type="compositionally biased region" description="Acidic residues" evidence="1">
    <location>
        <begin position="1"/>
        <end position="13"/>
    </location>
</feature>
<dbReference type="EMBL" id="MCGN01000001">
    <property type="protein sequence ID" value="ORZ03691.1"/>
    <property type="molecule type" value="Genomic_DNA"/>
</dbReference>
<dbReference type="STRING" id="13706.A0A1X2HVZ9"/>
<feature type="compositionally biased region" description="Polar residues" evidence="1">
    <location>
        <begin position="20"/>
        <end position="34"/>
    </location>
</feature>
<proteinExistence type="predicted"/>
<feature type="compositionally biased region" description="Pro residues" evidence="1">
    <location>
        <begin position="217"/>
        <end position="230"/>
    </location>
</feature>
<dbReference type="OrthoDB" id="2273669at2759"/>
<keyword evidence="3" id="KW-1185">Reference proteome</keyword>
<feature type="compositionally biased region" description="Polar residues" evidence="1">
    <location>
        <begin position="239"/>
        <end position="249"/>
    </location>
</feature>
<feature type="compositionally biased region" description="Basic residues" evidence="1">
    <location>
        <begin position="130"/>
        <end position="140"/>
    </location>
</feature>
<organism evidence="2 3">
    <name type="scientific">Syncephalastrum racemosum</name>
    <name type="common">Filamentous fungus</name>
    <dbReference type="NCBI Taxonomy" id="13706"/>
    <lineage>
        <taxon>Eukaryota</taxon>
        <taxon>Fungi</taxon>
        <taxon>Fungi incertae sedis</taxon>
        <taxon>Mucoromycota</taxon>
        <taxon>Mucoromycotina</taxon>
        <taxon>Mucoromycetes</taxon>
        <taxon>Mucorales</taxon>
        <taxon>Syncephalastraceae</taxon>
        <taxon>Syncephalastrum</taxon>
    </lineage>
</organism>
<feature type="compositionally biased region" description="Low complexity" evidence="1">
    <location>
        <begin position="301"/>
        <end position="316"/>
    </location>
</feature>
<name>A0A1X2HVZ9_SYNRA</name>
<feature type="compositionally biased region" description="Polar residues" evidence="1">
    <location>
        <begin position="157"/>
        <end position="168"/>
    </location>
</feature>
<evidence type="ECO:0000313" key="3">
    <source>
        <dbReference type="Proteomes" id="UP000242180"/>
    </source>
</evidence>
<feature type="compositionally biased region" description="Polar residues" evidence="1">
    <location>
        <begin position="176"/>
        <end position="187"/>
    </location>
</feature>
<dbReference type="AlphaFoldDB" id="A0A1X2HVZ9"/>
<sequence>MLDPESGSDDDEYGPVVATWGSQPKQQEDNNGVSVAQAWASLKDPNAKIGPDGIGSGGLHRLGNNYRPIDEEDIVRQRKSKGQPQPKKLGPAVDKKPFHKTKRHTSFPTPAPPPHHSQRHPNHSNYSNHEHHRPQQKQKKQQPYEPSQVRRRPLPPSQNASSETTSQEPPRRIPPKNSSNPWNSGTLVDTPFWESGQGKPEVPQPSASPPAATTRQPYPPETPHPYPRRPLPQQYQHQGQRPPSESQQRLPPGLSSAPTTRRPSVPPGLFQRAIHDIQPDQDRIKYNKPPGLSPIPFQGHAPAAPETRPAAAHTFGAPPPGTPPSSIPPNKVPNNPVLITINIELENGISVPVSIRLHDDPSVLADQFIRNFNLTNPSIISGLHDMFHKQKRIVLVKHQQKRVTHQ</sequence>
<comment type="caution">
    <text evidence="2">The sequence shown here is derived from an EMBL/GenBank/DDBJ whole genome shotgun (WGS) entry which is preliminary data.</text>
</comment>
<dbReference type="OMA" id="WIKETSW"/>
<feature type="region of interest" description="Disordered" evidence="1">
    <location>
        <begin position="1"/>
        <end position="267"/>
    </location>
</feature>